<dbReference type="Pfam" id="PF09261">
    <property type="entry name" value="Alpha-mann_mid"/>
    <property type="match status" value="1"/>
</dbReference>
<dbReference type="Pfam" id="PF01074">
    <property type="entry name" value="Glyco_hydro_38N"/>
    <property type="match status" value="1"/>
</dbReference>
<dbReference type="InterPro" id="IPR041147">
    <property type="entry name" value="GH38_C"/>
</dbReference>
<proteinExistence type="inferred from homology"/>
<dbReference type="Gene3D" id="2.60.40.1180">
    <property type="entry name" value="Golgi alpha-mannosidase II"/>
    <property type="match status" value="1"/>
</dbReference>
<dbReference type="InterPro" id="IPR037094">
    <property type="entry name" value="Glyco_hydro_38_cen_sf"/>
</dbReference>
<organism evidence="6">
    <name type="scientific">Woronichinia naegeliana WA131</name>
    <dbReference type="NCBI Taxonomy" id="2824559"/>
    <lineage>
        <taxon>Bacteria</taxon>
        <taxon>Bacillati</taxon>
        <taxon>Cyanobacteriota</taxon>
        <taxon>Cyanophyceae</taxon>
        <taxon>Synechococcales</taxon>
        <taxon>Coelosphaeriaceae</taxon>
        <taxon>Woronichinia</taxon>
    </lineage>
</organism>
<gene>
    <name evidence="6" type="ORF">KA717_24040</name>
</gene>
<evidence type="ECO:0000313" key="6">
    <source>
        <dbReference type="EMBL" id="UXE59015.1"/>
    </source>
</evidence>
<dbReference type="PANTHER" id="PTHR46017">
    <property type="entry name" value="ALPHA-MANNOSIDASE 2C1"/>
    <property type="match status" value="1"/>
</dbReference>
<dbReference type="InterPro" id="IPR015341">
    <property type="entry name" value="Glyco_hydro_38_cen"/>
</dbReference>
<evidence type="ECO:0000256" key="4">
    <source>
        <dbReference type="ARBA" id="ARBA00023295"/>
    </source>
</evidence>
<dbReference type="Gene3D" id="2.70.98.30">
    <property type="entry name" value="Golgi alpha-mannosidase II, domain 4"/>
    <property type="match status" value="1"/>
</dbReference>
<evidence type="ECO:0000256" key="1">
    <source>
        <dbReference type="ARBA" id="ARBA00009792"/>
    </source>
</evidence>
<dbReference type="Gene3D" id="3.20.110.10">
    <property type="entry name" value="Glycoside hydrolase 38, N terminal domain"/>
    <property type="match status" value="1"/>
</dbReference>
<dbReference type="GO" id="GO:0006013">
    <property type="term" value="P:mannose metabolic process"/>
    <property type="evidence" value="ECO:0007669"/>
    <property type="project" value="InterPro"/>
</dbReference>
<dbReference type="GO" id="GO:0030246">
    <property type="term" value="F:carbohydrate binding"/>
    <property type="evidence" value="ECO:0007669"/>
    <property type="project" value="InterPro"/>
</dbReference>
<dbReference type="EMBL" id="CP073041">
    <property type="protein sequence ID" value="UXE59015.1"/>
    <property type="molecule type" value="Genomic_DNA"/>
</dbReference>
<dbReference type="InterPro" id="IPR013780">
    <property type="entry name" value="Glyco_hydro_b"/>
</dbReference>
<dbReference type="KEGG" id="wna:KA717_24040"/>
<dbReference type="InterPro" id="IPR027291">
    <property type="entry name" value="Glyco_hydro_38_N_sf"/>
</dbReference>
<dbReference type="InterPro" id="IPR011330">
    <property type="entry name" value="Glyco_hydro/deAcase_b/a-brl"/>
</dbReference>
<dbReference type="SMART" id="SM00872">
    <property type="entry name" value="Alpha-mann_mid"/>
    <property type="match status" value="1"/>
</dbReference>
<reference evidence="6" key="1">
    <citation type="submission" date="2021-04" db="EMBL/GenBank/DDBJ databases">
        <title>Genome sequence of Woronichinia naegeliana from Washington state freshwater lake bloom.</title>
        <authorList>
            <person name="Dreher T.W."/>
        </authorList>
    </citation>
    <scope>NUCLEOTIDE SEQUENCE</scope>
    <source>
        <strain evidence="6">WA131</strain>
    </source>
</reference>
<evidence type="ECO:0000256" key="3">
    <source>
        <dbReference type="ARBA" id="ARBA00022801"/>
    </source>
</evidence>
<dbReference type="Proteomes" id="UP001065613">
    <property type="component" value="Chromosome"/>
</dbReference>
<dbReference type="GO" id="GO:0009313">
    <property type="term" value="P:oligosaccharide catabolic process"/>
    <property type="evidence" value="ECO:0007669"/>
    <property type="project" value="TreeGrafter"/>
</dbReference>
<dbReference type="Gene3D" id="2.60.40.2220">
    <property type="match status" value="1"/>
</dbReference>
<accession>A0A977KUY2</accession>
<dbReference type="GO" id="GO:0004559">
    <property type="term" value="F:alpha-mannosidase activity"/>
    <property type="evidence" value="ECO:0007669"/>
    <property type="project" value="InterPro"/>
</dbReference>
<dbReference type="SUPFAM" id="SSF88713">
    <property type="entry name" value="Glycoside hydrolase/deacetylase"/>
    <property type="match status" value="1"/>
</dbReference>
<dbReference type="SUPFAM" id="SSF74650">
    <property type="entry name" value="Galactose mutarotase-like"/>
    <property type="match status" value="1"/>
</dbReference>
<dbReference type="CDD" id="cd10789">
    <property type="entry name" value="GH38N_AMII_ER_cytosolic"/>
    <property type="match status" value="1"/>
</dbReference>
<keyword evidence="2" id="KW-0479">Metal-binding</keyword>
<feature type="domain" description="Glycoside hydrolase family 38 central" evidence="5">
    <location>
        <begin position="496"/>
        <end position="574"/>
    </location>
</feature>
<dbReference type="SUPFAM" id="SSF88688">
    <property type="entry name" value="Families 57/38 glycoside transferase middle domain"/>
    <property type="match status" value="1"/>
</dbReference>
<dbReference type="FunFam" id="1.20.1270.50:FF:000004">
    <property type="entry name" value="alpha-mannosidase 2C1 isoform X1"/>
    <property type="match status" value="1"/>
</dbReference>
<dbReference type="Pfam" id="PF17677">
    <property type="entry name" value="Glyco_hydro38C2"/>
    <property type="match status" value="1"/>
</dbReference>
<comment type="similarity">
    <text evidence="1">Belongs to the glycosyl hydrolase 38 family.</text>
</comment>
<dbReference type="InterPro" id="IPR000602">
    <property type="entry name" value="Glyco_hydro_38_N"/>
</dbReference>
<protein>
    <submittedName>
        <fullName evidence="6">Alpha-mannosidase</fullName>
    </submittedName>
</protein>
<evidence type="ECO:0000259" key="5">
    <source>
        <dbReference type="SMART" id="SM00872"/>
    </source>
</evidence>
<dbReference type="InterPro" id="IPR028995">
    <property type="entry name" value="Glyco_hydro_57/38_cen_sf"/>
</dbReference>
<dbReference type="PANTHER" id="PTHR46017:SF1">
    <property type="entry name" value="ALPHA-MANNOSIDASE 2C1"/>
    <property type="match status" value="1"/>
</dbReference>
<dbReference type="Gene3D" id="1.20.1270.50">
    <property type="entry name" value="Glycoside hydrolase family 38, central domain"/>
    <property type="match status" value="1"/>
</dbReference>
<name>A0A977KUY2_9CYAN</name>
<sequence length="1029" mass="118244">MNNIEAISQYLNKLRQLTQLDIQSQWYLSSEMSLTNPTEEILENIAPLNENHYITWEKGHQVQWLTQKVTIPFHLADYPLDGFSLRLSLAWWAEDAQIYVNSKLAQAGDLFDSSTRIVLAESAQPGESFNIVLRLVSPGHDIGGLMRSRLIYEREFPAIDPGFVADELAVLAQYWQAFEAEKLENLLIALNGINWEKVGDRNLFDQSLARLRQNLKPLAQNIKEREFYLLGHAHLDMAWLWPLAETWEVGVRTFRSVLNLQQEFSDLTFGHTSPILYEWIEQYQPELFKKIQKAVNDQQWELLGGMWVEPDVNLISGESLVRQLLYGQSYFKQKFNQISKVAWLPDSFGFCSQLPQIFSQAGIEYFVTGKLHWNDTNKFPYGAFWWQSPDRSQLMTVCSPPNVAGVMDTNPITMSNYSVQWEQQTGLKASFWLPGVGDHGGGPTRDMLMVKKRWQASEFFPKITSSTAFHYLEKIKQQLLQKPELIPVWQDDLYLEFHRGCYTTHADQKTANRRSENQLYEAELWSSLATLSSGLDYPQALLASTWKKVLLNQFHDILPGTSIPEVFVTANQDWQLVQATTEQIINQALKAIAAQIHYPNPPQINAQPLVIFNGLNWQRSDLVRVKVDSPNWQVCDLDGQTVITQLTTDNELLFLAENIPAIGYQLYWLCPQQGELSSPLIENQPILENTYVRVTLDPETGDIQSLWNKVQQREILGGNGNQLQFFADQGQYWDAWNIDPHYANYPLSPTILESIEILETGPIRWRIRVIKQFQSSQFCQDYLLEIHSPILKIKTQVNWLESQVLVKAAFPLNLTSETITYEVPCAVIERPTCPQTAAEKAKWEVSALHWGDLSDRHQNYGVSLLNDCKYGYDGQPSQLRLTLLRSPNWPDPNCDRGEHHFTYALYPHLGDWKTAQTVRQGYQLNRPLRVYFPTVIKKISKGNLSSRQSLLTLAADNLCLMAFKRQENDPQAWILRLYEYQGQSATFSLQSPFPLAITTAVNLLEEKTDLTLSISSWKIASFSLKYQNN</sequence>
<keyword evidence="3" id="KW-0378">Hydrolase</keyword>
<dbReference type="AlphaFoldDB" id="A0A977KUY2"/>
<keyword evidence="4" id="KW-0326">Glycosidase</keyword>
<dbReference type="InterPro" id="IPR011013">
    <property type="entry name" value="Gal_mutarotase_sf_dom"/>
</dbReference>
<dbReference type="Pfam" id="PF07748">
    <property type="entry name" value="Glyco_hydro_38C"/>
    <property type="match status" value="1"/>
</dbReference>
<dbReference type="GO" id="GO:0046872">
    <property type="term" value="F:metal ion binding"/>
    <property type="evidence" value="ECO:0007669"/>
    <property type="project" value="UniProtKB-KW"/>
</dbReference>
<evidence type="ECO:0000256" key="2">
    <source>
        <dbReference type="ARBA" id="ARBA00022723"/>
    </source>
</evidence>
<dbReference type="InterPro" id="IPR011682">
    <property type="entry name" value="Glyco_hydro_38_C"/>
</dbReference>